<dbReference type="AlphaFoldDB" id="A0AB33WUH2"/>
<evidence type="ECO:0000313" key="1">
    <source>
        <dbReference type="EMBL" id="EIM16560.1"/>
    </source>
</evidence>
<organism evidence="1 2">
    <name type="scientific">Pseudomonas chlororaphis O6</name>
    <dbReference type="NCBI Taxonomy" id="1037915"/>
    <lineage>
        <taxon>Bacteria</taxon>
        <taxon>Pseudomonadati</taxon>
        <taxon>Pseudomonadota</taxon>
        <taxon>Gammaproteobacteria</taxon>
        <taxon>Pseudomonadales</taxon>
        <taxon>Pseudomonadaceae</taxon>
        <taxon>Pseudomonas</taxon>
    </lineage>
</organism>
<dbReference type="EMBL" id="AHOT01000015">
    <property type="protein sequence ID" value="EIM16560.1"/>
    <property type="molecule type" value="Genomic_DNA"/>
</dbReference>
<sequence length="131" mass="15047">MAQQSLVTSLISRGVTCDADNLSDYQSDPTSTHTNCLIQLLKSGWLSLSSQPRRAFYSSLCICQAVILRSFQSFLCNFNHLRFRSLVSGRRILQRYTLLSTPLFLRFRPRRSNRQSGENTLPNRLLRTSMN</sequence>
<comment type="caution">
    <text evidence="1">The sequence shown here is derived from an EMBL/GenBank/DDBJ whole genome shotgun (WGS) entry which is preliminary data.</text>
</comment>
<name>A0AB33WUH2_9PSED</name>
<protein>
    <submittedName>
        <fullName evidence="1">Uncharacterized protein</fullName>
    </submittedName>
</protein>
<evidence type="ECO:0000313" key="2">
    <source>
        <dbReference type="Proteomes" id="UP000003790"/>
    </source>
</evidence>
<dbReference type="Proteomes" id="UP000003790">
    <property type="component" value="Chromosome"/>
</dbReference>
<proteinExistence type="predicted"/>
<accession>A0AB33WUH2</accession>
<gene>
    <name evidence="1" type="ORF">PchlO6_5631</name>
</gene>
<reference evidence="1 2" key="1">
    <citation type="journal article" date="2012" name="PLoS Genet.">
        <title>Comparative Genomics of Plant-Associated Pseudomonas spp.: Insights into Diversity and Inheritance of Traits Involved in Multitrophic Interactions.</title>
        <authorList>
            <person name="Loper J.E."/>
            <person name="Hassan K.A."/>
            <person name="Mavrodi D.V."/>
            <person name="Davis E.W.II."/>
            <person name="Lim C.K."/>
            <person name="Shaffer B.T."/>
            <person name="Elbourne L.D."/>
            <person name="Stockwell V.O."/>
            <person name="Hartney S.L."/>
            <person name="Breakwell K."/>
            <person name="Henkels M.D."/>
            <person name="Tetu S.G."/>
            <person name="Rangel L.I."/>
            <person name="Kidarsa T.A."/>
            <person name="Wilson N.L."/>
            <person name="van de Mortel J.E."/>
            <person name="Song C."/>
            <person name="Blumhagen R."/>
            <person name="Radune D."/>
            <person name="Hostetler J.B."/>
            <person name="Brinkac L.M."/>
            <person name="Durkin A.S."/>
            <person name="Kluepfel D.A."/>
            <person name="Wechter W.P."/>
            <person name="Anderson A.J."/>
            <person name="Kim Y.C."/>
            <person name="Pierson L.S.III."/>
            <person name="Pierson E.A."/>
            <person name="Lindow S.E."/>
            <person name="Kobayashi D.Y."/>
            <person name="Raaijmakers J.M."/>
            <person name="Weller D.M."/>
            <person name="Thomashow L.S."/>
            <person name="Allen A.E."/>
            <person name="Paulsen I.T."/>
        </authorList>
    </citation>
    <scope>NUCLEOTIDE SEQUENCE [LARGE SCALE GENOMIC DNA]</scope>
    <source>
        <strain evidence="1 2">O6</strain>
    </source>
</reference>